<dbReference type="AlphaFoldDB" id="A0A928ZUR8"/>
<dbReference type="Proteomes" id="UP000615026">
    <property type="component" value="Unassembled WGS sequence"/>
</dbReference>
<keyword evidence="1" id="KW-0472">Membrane</keyword>
<evidence type="ECO:0000313" key="4">
    <source>
        <dbReference type="Proteomes" id="UP000615026"/>
    </source>
</evidence>
<accession>A0A928ZUR8</accession>
<dbReference type="SMART" id="SM01080">
    <property type="entry name" value="CHASE2"/>
    <property type="match status" value="1"/>
</dbReference>
<dbReference type="InterPro" id="IPR036890">
    <property type="entry name" value="HATPase_C_sf"/>
</dbReference>
<keyword evidence="1" id="KW-1133">Transmembrane helix</keyword>
<evidence type="ECO:0000313" key="3">
    <source>
        <dbReference type="EMBL" id="MBE9067770.1"/>
    </source>
</evidence>
<protein>
    <submittedName>
        <fullName evidence="3">CHASE2 domain-containing protein</fullName>
    </submittedName>
</protein>
<dbReference type="SUPFAM" id="SSF55874">
    <property type="entry name" value="ATPase domain of HSP90 chaperone/DNA topoisomerase II/histidine kinase"/>
    <property type="match status" value="1"/>
</dbReference>
<keyword evidence="1" id="KW-0812">Transmembrane</keyword>
<gene>
    <name evidence="3" type="ORF">IQ260_14020</name>
</gene>
<feature type="transmembrane region" description="Helical" evidence="1">
    <location>
        <begin position="401"/>
        <end position="421"/>
    </location>
</feature>
<keyword evidence="4" id="KW-1185">Reference proteome</keyword>
<dbReference type="Pfam" id="PF05226">
    <property type="entry name" value="CHASE2"/>
    <property type="match status" value="1"/>
</dbReference>
<proteinExistence type="predicted"/>
<feature type="transmembrane region" description="Helical" evidence="1">
    <location>
        <begin position="374"/>
        <end position="395"/>
    </location>
</feature>
<dbReference type="InterPro" id="IPR007890">
    <property type="entry name" value="CHASE2"/>
</dbReference>
<dbReference type="RefSeq" id="WP_193993729.1">
    <property type="nucleotide sequence ID" value="NZ_JADEXP010000117.1"/>
</dbReference>
<dbReference type="Gene3D" id="3.30.565.10">
    <property type="entry name" value="Histidine kinase-like ATPase, C-terminal domain"/>
    <property type="match status" value="1"/>
</dbReference>
<organism evidence="3 4">
    <name type="scientific">Leptolyngbya cf. ectocarpi LEGE 11479</name>
    <dbReference type="NCBI Taxonomy" id="1828722"/>
    <lineage>
        <taxon>Bacteria</taxon>
        <taxon>Bacillati</taxon>
        <taxon>Cyanobacteriota</taxon>
        <taxon>Cyanophyceae</taxon>
        <taxon>Leptolyngbyales</taxon>
        <taxon>Leptolyngbyaceae</taxon>
        <taxon>Leptolyngbya group</taxon>
        <taxon>Leptolyngbya</taxon>
    </lineage>
</organism>
<dbReference type="EMBL" id="JADEXP010000117">
    <property type="protein sequence ID" value="MBE9067770.1"/>
    <property type="molecule type" value="Genomic_DNA"/>
</dbReference>
<evidence type="ECO:0000256" key="1">
    <source>
        <dbReference type="SAM" id="Phobius"/>
    </source>
</evidence>
<sequence>MDKQSRWEKALDMARTSFWGLGIILTVLGARSLGAFHALELMALDNFLALNTRLSLETTDEDIVLVEIDQPYAQGIAEKGYTIEANTLANILETIFANEPTVVGADIISYRITGDNQERLLELINQHPNLITVANYSSNPAEPLSNLTETQLTEQVGFNDLLFDRDGTVRRALLGFFLDVNAEQYKSSFAIQVAKGHFANKRLDKTGQAIQLENGIRDSDTMRFGDHEIPRIVSNYGYTGQQTYGIQTLINYRSNSKPFEVIMVSDLLDSQSDQTSLIKDKIIILSLSGTSRDFAIPIPIFDSTLSNNTLSDSTLDNSYLASGIEIQTHIISQIVQAVEAQRPLIWTNQTAQYVFLILFSILAISCGRYSKDTLSGFISLLLTIFASIFLSYLFWLRIGLWLPLAATLVSTTANGLIYINYAQNKRRWGKMIEQLDLALDKERHLSEKLAFERQKTIENVFDSIHNGPLQTLANLLRRTRDESIDLTDVCFCLEDLNREIRYIGDSIRQDASDQTDSLDVSYAGTKFDLDIPLQELFQEVYDAMLSRPLIGFSNLKFTIISFESIESEIISIEAKRKLCRFLEEALGNVGKHAIGATRLMVTGKNKSNQYELTVSDNGPGINSSNIQTGEGTRIGKEVEKITRGKFIHKPNKPKGFFCQLTFPIST</sequence>
<feature type="domain" description="CHASE2" evidence="2">
    <location>
        <begin position="36"/>
        <end position="367"/>
    </location>
</feature>
<reference evidence="3" key="1">
    <citation type="submission" date="2020-10" db="EMBL/GenBank/DDBJ databases">
        <authorList>
            <person name="Castelo-Branco R."/>
            <person name="Eusebio N."/>
            <person name="Adriana R."/>
            <person name="Vieira A."/>
            <person name="Brugerolle De Fraissinette N."/>
            <person name="Rezende De Castro R."/>
            <person name="Schneider M.P."/>
            <person name="Vasconcelos V."/>
            <person name="Leao P.N."/>
        </authorList>
    </citation>
    <scope>NUCLEOTIDE SEQUENCE</scope>
    <source>
        <strain evidence="3">LEGE 11479</strain>
    </source>
</reference>
<comment type="caution">
    <text evidence="3">The sequence shown here is derived from an EMBL/GenBank/DDBJ whole genome shotgun (WGS) entry which is preliminary data.</text>
</comment>
<evidence type="ECO:0000259" key="2">
    <source>
        <dbReference type="SMART" id="SM01080"/>
    </source>
</evidence>
<name>A0A928ZUR8_LEPEC</name>
<feature type="transmembrane region" description="Helical" evidence="1">
    <location>
        <begin position="350"/>
        <end position="367"/>
    </location>
</feature>